<comment type="caution">
    <text evidence="2">The sequence shown here is derived from an EMBL/GenBank/DDBJ whole genome shotgun (WGS) entry which is preliminary data.</text>
</comment>
<feature type="region of interest" description="Disordered" evidence="1">
    <location>
        <begin position="140"/>
        <end position="162"/>
    </location>
</feature>
<keyword evidence="3" id="KW-1185">Reference proteome</keyword>
<dbReference type="Proteomes" id="UP000591131">
    <property type="component" value="Unassembled WGS sequence"/>
</dbReference>
<dbReference type="AlphaFoldDB" id="A0A7J6N0A6"/>
<accession>A0A7J6N0A6</accession>
<feature type="compositionally biased region" description="Basic residues" evidence="1">
    <location>
        <begin position="480"/>
        <end position="495"/>
    </location>
</feature>
<protein>
    <submittedName>
        <fullName evidence="2">Uncharacterized protein</fullName>
    </submittedName>
</protein>
<feature type="region of interest" description="Disordered" evidence="1">
    <location>
        <begin position="471"/>
        <end position="501"/>
    </location>
</feature>
<evidence type="ECO:0000313" key="3">
    <source>
        <dbReference type="Proteomes" id="UP000591131"/>
    </source>
</evidence>
<dbReference type="EMBL" id="JAAPAO010000016">
    <property type="protein sequence ID" value="KAF4677319.1"/>
    <property type="molecule type" value="Genomic_DNA"/>
</dbReference>
<gene>
    <name evidence="2" type="ORF">FOL47_002247</name>
</gene>
<name>A0A7J6N0A6_PERCH</name>
<sequence length="520" mass="58416">MCAKSADVKDAESDDSEQGSDGKVELLIKENMLLKFEKKELAEALSRATAVDSNTISLYRTEYDVVMGELGRLKCANAELEATLLMKRRDGDSEDEGVGSEPCTVRRDELEWLRQQVTAQRSTVAALEVALEAQSASLRSLADRHSRATQSRNPQSEDQRGVAVRQLTDYQPSGATGPLPANDGHTTVVPLPGIVAIEETKLKGLLKEVESRSKEVLELRAEVCSSNQMLHHRGTTSEQRDQVVLSRREYADLLGEAQEARQQRTVPDLHREIDAQVYERKMFDLRAQIASYKAQLVAMKLVNNILPVLEKRGLLKRLIEGAEGDRLEDIVTVQELKIRDLRRTIANLICLHRAAKPFTDGLEVVLSAKPIRPPPKQRYLSLEDIKSDDDSTSADDSPRLGPPGTGCRLQRPKAFRASPPIDHSTAVYRRGVGGISFHNFWWKRRLQKAEDAVVDDDDVDFYHQEPMLRTGTIPLSRPAPRARRPAPPQPRRRRYRGTEEASEVNASSVYITIPQPYMYR</sequence>
<proteinExistence type="predicted"/>
<feature type="compositionally biased region" description="Basic and acidic residues" evidence="1">
    <location>
        <begin position="1"/>
        <end position="11"/>
    </location>
</feature>
<feature type="region of interest" description="Disordered" evidence="1">
    <location>
        <begin position="1"/>
        <end position="22"/>
    </location>
</feature>
<feature type="region of interest" description="Disordered" evidence="1">
    <location>
        <begin position="375"/>
        <end position="411"/>
    </location>
</feature>
<evidence type="ECO:0000313" key="2">
    <source>
        <dbReference type="EMBL" id="KAF4677319.1"/>
    </source>
</evidence>
<evidence type="ECO:0000256" key="1">
    <source>
        <dbReference type="SAM" id="MobiDB-lite"/>
    </source>
</evidence>
<organism evidence="2 3">
    <name type="scientific">Perkinsus chesapeaki</name>
    <name type="common">Clam parasite</name>
    <name type="synonym">Perkinsus andrewsi</name>
    <dbReference type="NCBI Taxonomy" id="330153"/>
    <lineage>
        <taxon>Eukaryota</taxon>
        <taxon>Sar</taxon>
        <taxon>Alveolata</taxon>
        <taxon>Perkinsozoa</taxon>
        <taxon>Perkinsea</taxon>
        <taxon>Perkinsida</taxon>
        <taxon>Perkinsidae</taxon>
        <taxon>Perkinsus</taxon>
    </lineage>
</organism>
<reference evidence="2 3" key="1">
    <citation type="submission" date="2020-04" db="EMBL/GenBank/DDBJ databases">
        <title>Perkinsus chesapeaki whole genome sequence.</title>
        <authorList>
            <person name="Bogema D.R."/>
        </authorList>
    </citation>
    <scope>NUCLEOTIDE SEQUENCE [LARGE SCALE GENOMIC DNA]</scope>
    <source>
        <strain evidence="2">ATCC PRA-425</strain>
    </source>
</reference>